<dbReference type="Proteomes" id="UP001142489">
    <property type="component" value="Unassembled WGS sequence"/>
</dbReference>
<dbReference type="PANTHER" id="PTHR46019">
    <property type="entry name" value="BPI FOLD-CONTAINING FAMILY B MEMBER 4-RELATED"/>
    <property type="match status" value="1"/>
</dbReference>
<comment type="caution">
    <text evidence="3">The sequence shown here is derived from an EMBL/GenBank/DDBJ whole genome shotgun (WGS) entry which is preliminary data.</text>
</comment>
<dbReference type="OrthoDB" id="9050261at2759"/>
<dbReference type="AlphaFoldDB" id="A0A9Q0XWP0"/>
<evidence type="ECO:0000256" key="1">
    <source>
        <dbReference type="SAM" id="SignalP"/>
    </source>
</evidence>
<dbReference type="InterPro" id="IPR051660">
    <property type="entry name" value="BPI_fold-BPI/LBP"/>
</dbReference>
<name>A0A9Q0XWP0_9SAUR</name>
<gene>
    <name evidence="3" type="ORF">JRQ81_014439</name>
</gene>
<dbReference type="InterPro" id="IPR017943">
    <property type="entry name" value="Bactericidal_perm-incr_a/b_dom"/>
</dbReference>
<dbReference type="InterPro" id="IPR017942">
    <property type="entry name" value="Lipid-bd_serum_glycop_N"/>
</dbReference>
<keyword evidence="1" id="KW-0732">Signal</keyword>
<evidence type="ECO:0000259" key="2">
    <source>
        <dbReference type="Pfam" id="PF01273"/>
    </source>
</evidence>
<organism evidence="3 4">
    <name type="scientific">Phrynocephalus forsythii</name>
    <dbReference type="NCBI Taxonomy" id="171643"/>
    <lineage>
        <taxon>Eukaryota</taxon>
        <taxon>Metazoa</taxon>
        <taxon>Chordata</taxon>
        <taxon>Craniata</taxon>
        <taxon>Vertebrata</taxon>
        <taxon>Euteleostomi</taxon>
        <taxon>Lepidosauria</taxon>
        <taxon>Squamata</taxon>
        <taxon>Bifurcata</taxon>
        <taxon>Unidentata</taxon>
        <taxon>Episquamata</taxon>
        <taxon>Toxicofera</taxon>
        <taxon>Iguania</taxon>
        <taxon>Acrodonta</taxon>
        <taxon>Agamidae</taxon>
        <taxon>Agaminae</taxon>
        <taxon>Phrynocephalus</taxon>
    </lineage>
</organism>
<dbReference type="PANTHER" id="PTHR46019:SF2">
    <property type="entry name" value="BPI FOLD-CONTAINING FAMILY B MEMBER 6"/>
    <property type="match status" value="1"/>
</dbReference>
<dbReference type="EMBL" id="JAPFRF010000005">
    <property type="protein sequence ID" value="KAJ7332259.1"/>
    <property type="molecule type" value="Genomic_DNA"/>
</dbReference>
<sequence length="441" mass="48912">MDLDIKRPRTCLLWLLACGWVALSKATDDPCVRVKIDEQSLQATAKTSLAESHIMEEMAETATKRQGTIKVIKGIKGLKVKDIKPPIITTTFLPDKGIFLVLFLQITVSGKSFIGGTMEVNVAFNMKIEISLEKDPKNHLRLEVDKCTVEVVRCKTNLPSSMLPKIVNKFLNSTLGKVLPGMMCPAADKVVMIMAERMDKAFAPYDMGGHGTMHYELVDPPELNPEYISLCLTPKFHDQDGKDIGVPHEPPLSDDLPEKKNGVTQVILPVNIINAMMEVFTQDFSCQITTAESAALTTDKLAEVLPSIKDTLPPSQKVNVEISPQEAPEFSLAPEEASLIIHSTVNILIQDTGEPILSFRMTQAWETKFSLDHEKMKTESYEVRTSDITDCSPSVDEADVEALKEYMREIDALVLDVTPNDNPPDIAALKEKIVALQEKHQ</sequence>
<dbReference type="Gene3D" id="3.15.10.10">
    <property type="entry name" value="Bactericidal permeability-increasing protein, domain 1"/>
    <property type="match status" value="1"/>
</dbReference>
<keyword evidence="4" id="KW-1185">Reference proteome</keyword>
<dbReference type="Pfam" id="PF01273">
    <property type="entry name" value="LBP_BPI_CETP"/>
    <property type="match status" value="1"/>
</dbReference>
<feature type="chain" id="PRO_5040183037" description="Lipid-binding serum glycoprotein N-terminal domain-containing protein" evidence="1">
    <location>
        <begin position="27"/>
        <end position="441"/>
    </location>
</feature>
<reference evidence="3" key="1">
    <citation type="journal article" date="2023" name="DNA Res.">
        <title>Chromosome-level genome assembly of Phrynocephalus forsythii using third-generation DNA sequencing and Hi-C analysis.</title>
        <authorList>
            <person name="Qi Y."/>
            <person name="Zhao W."/>
            <person name="Zhao Y."/>
            <person name="Niu C."/>
            <person name="Cao S."/>
            <person name="Zhang Y."/>
        </authorList>
    </citation>
    <scope>NUCLEOTIDE SEQUENCE</scope>
    <source>
        <tissue evidence="3">Muscle</tissue>
    </source>
</reference>
<dbReference type="SUPFAM" id="SSF55394">
    <property type="entry name" value="Bactericidal permeability-increasing protein, BPI"/>
    <property type="match status" value="2"/>
</dbReference>
<dbReference type="Gene3D" id="3.15.20.10">
    <property type="entry name" value="Bactericidal permeability-increasing protein, domain 2"/>
    <property type="match status" value="1"/>
</dbReference>
<evidence type="ECO:0000313" key="4">
    <source>
        <dbReference type="Proteomes" id="UP001142489"/>
    </source>
</evidence>
<feature type="signal peptide" evidence="1">
    <location>
        <begin position="1"/>
        <end position="26"/>
    </location>
</feature>
<feature type="domain" description="Lipid-binding serum glycoprotein N-terminal" evidence="2">
    <location>
        <begin position="38"/>
        <end position="190"/>
    </location>
</feature>
<evidence type="ECO:0000313" key="3">
    <source>
        <dbReference type="EMBL" id="KAJ7332259.1"/>
    </source>
</evidence>
<proteinExistence type="predicted"/>
<accession>A0A9Q0XWP0</accession>
<protein>
    <recommendedName>
        <fullName evidence="2">Lipid-binding serum glycoprotein N-terminal domain-containing protein</fullName>
    </recommendedName>
</protein>
<dbReference type="GO" id="GO:0008289">
    <property type="term" value="F:lipid binding"/>
    <property type="evidence" value="ECO:0007669"/>
    <property type="project" value="InterPro"/>
</dbReference>